<keyword evidence="2" id="KW-1185">Reference proteome</keyword>
<name>A0A7Y6DVK2_9CELL</name>
<evidence type="ECO:0000313" key="2">
    <source>
        <dbReference type="Proteomes" id="UP000565724"/>
    </source>
</evidence>
<reference evidence="1 2" key="1">
    <citation type="submission" date="2020-05" db="EMBL/GenBank/DDBJ databases">
        <title>Genome Sequencing of Type Strains.</title>
        <authorList>
            <person name="Lemaire J.F."/>
            <person name="Inderbitzin P."/>
            <person name="Gregorio O.A."/>
            <person name="Collins S.B."/>
            <person name="Wespe N."/>
            <person name="Knight-Connoni V."/>
        </authorList>
    </citation>
    <scope>NUCLEOTIDE SEQUENCE [LARGE SCALE GENOMIC DNA]</scope>
    <source>
        <strain evidence="1 2">ATCC 25174</strain>
    </source>
</reference>
<dbReference type="SUPFAM" id="SSF69318">
    <property type="entry name" value="Integrin alpha N-terminal domain"/>
    <property type="match status" value="1"/>
</dbReference>
<dbReference type="Proteomes" id="UP000565724">
    <property type="component" value="Unassembled WGS sequence"/>
</dbReference>
<dbReference type="InterPro" id="IPR028994">
    <property type="entry name" value="Integrin_alpha_N"/>
</dbReference>
<feature type="non-terminal residue" evidence="1">
    <location>
        <position position="114"/>
    </location>
</feature>
<sequence>AGWASIPVAFAQGDGTWQITNGSAPTFIGSWASTPGVRVVTGDFNGNGLTDIALVRQNAGWSSIPVAFAQGDGTGQITNGSAATCFGSWANTPGVRVVSGDFEYTRPTVHTLLR</sequence>
<evidence type="ECO:0008006" key="3">
    <source>
        <dbReference type="Google" id="ProtNLM"/>
    </source>
</evidence>
<proteinExistence type="predicted"/>
<evidence type="ECO:0000313" key="1">
    <source>
        <dbReference type="EMBL" id="NUU15638.1"/>
    </source>
</evidence>
<organism evidence="1 2">
    <name type="scientific">Cellulomonas humilata</name>
    <dbReference type="NCBI Taxonomy" id="144055"/>
    <lineage>
        <taxon>Bacteria</taxon>
        <taxon>Bacillati</taxon>
        <taxon>Actinomycetota</taxon>
        <taxon>Actinomycetes</taxon>
        <taxon>Micrococcales</taxon>
        <taxon>Cellulomonadaceae</taxon>
        <taxon>Cellulomonas</taxon>
    </lineage>
</organism>
<comment type="caution">
    <text evidence="1">The sequence shown here is derived from an EMBL/GenBank/DDBJ whole genome shotgun (WGS) entry which is preliminary data.</text>
</comment>
<dbReference type="RefSeq" id="WP_210767463.1">
    <property type="nucleotide sequence ID" value="NZ_JABMCI010000010.1"/>
</dbReference>
<dbReference type="Gene3D" id="2.40.128.340">
    <property type="match status" value="1"/>
</dbReference>
<accession>A0A7Y6DVK2</accession>
<feature type="non-terminal residue" evidence="1">
    <location>
        <position position="1"/>
    </location>
</feature>
<dbReference type="AlphaFoldDB" id="A0A7Y6DVK2"/>
<dbReference type="EMBL" id="JABMCI010000010">
    <property type="protein sequence ID" value="NUU15638.1"/>
    <property type="molecule type" value="Genomic_DNA"/>
</dbReference>
<protein>
    <recommendedName>
        <fullName evidence="3">VCBS repeat-containing protein</fullName>
    </recommendedName>
</protein>
<gene>
    <name evidence="1" type="ORF">HP550_00040</name>
</gene>